<organism evidence="3 4">
    <name type="scientific">Sphingomonas oryzagri</name>
    <dbReference type="NCBI Taxonomy" id="3042314"/>
    <lineage>
        <taxon>Bacteria</taxon>
        <taxon>Pseudomonadati</taxon>
        <taxon>Pseudomonadota</taxon>
        <taxon>Alphaproteobacteria</taxon>
        <taxon>Sphingomonadales</taxon>
        <taxon>Sphingomonadaceae</taxon>
        <taxon>Sphingomonas</taxon>
    </lineage>
</organism>
<sequence>MAARFIETNGVRLHVVEEGSGPLVLLCHGWPETAYSWRHQIGALAAAGYRVVAPDQRGYGASDAPEAVDAYDIAQLTGDLAGLVTALGAESAVVIGHDWGSNVAAHAALLRPDIFHALGLLSVPYVARSRTRPSARFERATRDREFYQAYFQQPGRVEAELEEDVRRALLGILYTAGGDRTHERPGDNRSFAFFAKGERMIDNLIVPDHLPHWLSADDLDVFTDQFRRSGFRGAINWYRNLDRNWAITPFLQGAKILQPTIYIAGSADGVPIMLADDVAAMDSLVPNLRGKHVLDGIGHWTQQEAPEAVTRLLLDFLGKLKAERG</sequence>
<dbReference type="Proteomes" id="UP001160625">
    <property type="component" value="Unassembled WGS sequence"/>
</dbReference>
<dbReference type="InterPro" id="IPR000073">
    <property type="entry name" value="AB_hydrolase_1"/>
</dbReference>
<dbReference type="GO" id="GO:0016787">
    <property type="term" value="F:hydrolase activity"/>
    <property type="evidence" value="ECO:0007669"/>
    <property type="project" value="UniProtKB-KW"/>
</dbReference>
<keyword evidence="1 3" id="KW-0378">Hydrolase</keyword>
<proteinExistence type="predicted"/>
<dbReference type="EMBL" id="JARYGZ010000001">
    <property type="protein sequence ID" value="MDH7638318.1"/>
    <property type="molecule type" value="Genomic_DNA"/>
</dbReference>
<evidence type="ECO:0000256" key="1">
    <source>
        <dbReference type="ARBA" id="ARBA00022801"/>
    </source>
</evidence>
<evidence type="ECO:0000259" key="2">
    <source>
        <dbReference type="Pfam" id="PF00561"/>
    </source>
</evidence>
<reference evidence="3" key="1">
    <citation type="submission" date="2023-04" db="EMBL/GenBank/DDBJ databases">
        <title>Sphingomonas sp. MAHUQ-71 isolated from rice field.</title>
        <authorList>
            <person name="Huq M.A."/>
        </authorList>
    </citation>
    <scope>NUCLEOTIDE SEQUENCE</scope>
    <source>
        <strain evidence="3">MAHUQ-71</strain>
    </source>
</reference>
<dbReference type="RefSeq" id="WP_281043628.1">
    <property type="nucleotide sequence ID" value="NZ_JARYGZ010000001.1"/>
</dbReference>
<evidence type="ECO:0000313" key="4">
    <source>
        <dbReference type="Proteomes" id="UP001160625"/>
    </source>
</evidence>
<gene>
    <name evidence="3" type="ORF">QGN17_06210</name>
</gene>
<keyword evidence="4" id="KW-1185">Reference proteome</keyword>
<comment type="caution">
    <text evidence="3">The sequence shown here is derived from an EMBL/GenBank/DDBJ whole genome shotgun (WGS) entry which is preliminary data.</text>
</comment>
<protein>
    <submittedName>
        <fullName evidence="3">Alpha/beta hydrolase</fullName>
    </submittedName>
</protein>
<name>A0ABT6MZ38_9SPHN</name>
<feature type="domain" description="AB hydrolase-1" evidence="2">
    <location>
        <begin position="22"/>
        <end position="305"/>
    </location>
</feature>
<evidence type="ECO:0000313" key="3">
    <source>
        <dbReference type="EMBL" id="MDH7638318.1"/>
    </source>
</evidence>
<dbReference type="Gene3D" id="3.40.50.1820">
    <property type="entry name" value="alpha/beta hydrolase"/>
    <property type="match status" value="1"/>
</dbReference>
<dbReference type="PANTHER" id="PTHR43329">
    <property type="entry name" value="EPOXIDE HYDROLASE"/>
    <property type="match status" value="1"/>
</dbReference>
<dbReference type="SUPFAM" id="SSF53474">
    <property type="entry name" value="alpha/beta-Hydrolases"/>
    <property type="match status" value="1"/>
</dbReference>
<accession>A0ABT6MZ38</accession>
<dbReference type="Pfam" id="PF00561">
    <property type="entry name" value="Abhydrolase_1"/>
    <property type="match status" value="1"/>
</dbReference>
<dbReference type="InterPro" id="IPR029058">
    <property type="entry name" value="AB_hydrolase_fold"/>
</dbReference>
<dbReference type="InterPro" id="IPR000639">
    <property type="entry name" value="Epox_hydrolase-like"/>
</dbReference>
<dbReference type="PRINTS" id="PR00412">
    <property type="entry name" value="EPOXHYDRLASE"/>
</dbReference>